<keyword evidence="4" id="KW-0808">Transferase</keyword>
<keyword evidence="8" id="KW-0833">Ubl conjugation pathway</keyword>
<feature type="chain" id="PRO_5033551731" description="RING-type E3 ubiquitin transferase" evidence="12">
    <location>
        <begin position="25"/>
        <end position="304"/>
    </location>
</feature>
<evidence type="ECO:0000256" key="7">
    <source>
        <dbReference type="ARBA" id="ARBA00022771"/>
    </source>
</evidence>
<gene>
    <name evidence="14" type="ORF">CURHAP_LOCUS52129</name>
    <name evidence="15" type="ORF">ORAREDHAP_LOCUS51369</name>
</gene>
<keyword evidence="10" id="KW-1133">Transmembrane helix</keyword>
<keyword evidence="6" id="KW-0479">Metal-binding</keyword>
<dbReference type="Proteomes" id="UP000507245">
    <property type="component" value="Unassembled WGS sequence"/>
</dbReference>
<evidence type="ECO:0000256" key="11">
    <source>
        <dbReference type="ARBA" id="ARBA00023136"/>
    </source>
</evidence>
<keyword evidence="17" id="KW-1185">Reference proteome</keyword>
<dbReference type="EMBL" id="CAEKDK010000008">
    <property type="protein sequence ID" value="CAB4291758.1"/>
    <property type="molecule type" value="Genomic_DNA"/>
</dbReference>
<dbReference type="EMBL" id="CAEKKB010000008">
    <property type="protein sequence ID" value="CAB4322073.1"/>
    <property type="molecule type" value="Genomic_DNA"/>
</dbReference>
<evidence type="ECO:0000256" key="5">
    <source>
        <dbReference type="ARBA" id="ARBA00022692"/>
    </source>
</evidence>
<evidence type="ECO:0000256" key="10">
    <source>
        <dbReference type="ARBA" id="ARBA00022989"/>
    </source>
</evidence>
<dbReference type="PANTHER" id="PTHR47568">
    <property type="match status" value="1"/>
</dbReference>
<keyword evidence="9" id="KW-0862">Zinc</keyword>
<reference evidence="17" key="1">
    <citation type="journal article" date="2020" name="Genome Biol.">
        <title>Gamete binning: chromosome-level and haplotype-resolved genome assembly enabled by high-throughput single-cell sequencing of gamete genomes.</title>
        <authorList>
            <person name="Campoy J.A."/>
            <person name="Sun H."/>
            <person name="Goel M."/>
            <person name="Jiao W.-B."/>
            <person name="Folz-Donahue K."/>
            <person name="Wang N."/>
            <person name="Rubio M."/>
            <person name="Liu C."/>
            <person name="Kukat C."/>
            <person name="Ruiz D."/>
            <person name="Huettel B."/>
            <person name="Schneeberger K."/>
        </authorList>
    </citation>
    <scope>NUCLEOTIDE SEQUENCE [LARGE SCALE GENOMIC DNA]</scope>
    <source>
        <strain evidence="17">cv. Rojo Pasion</strain>
    </source>
</reference>
<feature type="signal peptide" evidence="12">
    <location>
        <begin position="1"/>
        <end position="24"/>
    </location>
</feature>
<sequence length="304" mass="34186">MRDWNWLLCCLGAVAIFLLGWSHSRDADILKAVPRIDQLSELAKLLDAEHVPLVVGISVRVCSETPINCEFGGLRGVIVEQCAEQKFLKRNVDGDWRSGSDFMLSTCKEVPWYLVPQALTFRASSGAFEQSRRCLKCETIDYRPGLKVLGVKQTEWVLPVGTSLSVVGEVVKDAVGTIRIQKPHDAHDGPFYVSPKSIDELIASHRNWGRFLYQVSQICIFWFGFHRSYFDCHGTLIAMEFNEYIMERQRRFELQRSLTRAVAAASVRPGEDDEGSDEGAVDASNGTNSCVICLEQEYSVVFLP</sequence>
<dbReference type="Pfam" id="PF12483">
    <property type="entry name" value="GIDE"/>
    <property type="match status" value="1"/>
</dbReference>
<accession>A0A6J5W0L8</accession>
<evidence type="ECO:0000256" key="6">
    <source>
        <dbReference type="ARBA" id="ARBA00022723"/>
    </source>
</evidence>
<keyword evidence="5" id="KW-0812">Transmembrane</keyword>
<dbReference type="OrthoDB" id="66726at2759"/>
<dbReference type="GO" id="GO:0016567">
    <property type="term" value="P:protein ubiquitination"/>
    <property type="evidence" value="ECO:0007669"/>
    <property type="project" value="InterPro"/>
</dbReference>
<dbReference type="EC" id="2.3.2.27" evidence="3"/>
<dbReference type="AlphaFoldDB" id="A0A6J5W0L8"/>
<evidence type="ECO:0000256" key="2">
    <source>
        <dbReference type="ARBA" id="ARBA00004141"/>
    </source>
</evidence>
<proteinExistence type="predicted"/>
<evidence type="ECO:0000313" key="15">
    <source>
        <dbReference type="EMBL" id="CAB4322073.1"/>
    </source>
</evidence>
<dbReference type="GO" id="GO:0061630">
    <property type="term" value="F:ubiquitin protein ligase activity"/>
    <property type="evidence" value="ECO:0007669"/>
    <property type="project" value="UniProtKB-EC"/>
</dbReference>
<name>A0A6J5W0L8_PRUAR</name>
<comment type="catalytic activity">
    <reaction evidence="1">
        <text>S-ubiquitinyl-[E2 ubiquitin-conjugating enzyme]-L-cysteine + [acceptor protein]-L-lysine = [E2 ubiquitin-conjugating enzyme]-L-cysteine + N(6)-ubiquitinyl-[acceptor protein]-L-lysine.</text>
        <dbReference type="EC" id="2.3.2.27"/>
    </reaction>
</comment>
<evidence type="ECO:0000313" key="14">
    <source>
        <dbReference type="EMBL" id="CAB4291758.1"/>
    </source>
</evidence>
<evidence type="ECO:0000256" key="1">
    <source>
        <dbReference type="ARBA" id="ARBA00000900"/>
    </source>
</evidence>
<evidence type="ECO:0000313" key="17">
    <source>
        <dbReference type="Proteomes" id="UP000507245"/>
    </source>
</evidence>
<evidence type="ECO:0000313" key="16">
    <source>
        <dbReference type="Proteomes" id="UP000507222"/>
    </source>
</evidence>
<organism evidence="14 16">
    <name type="scientific">Prunus armeniaca</name>
    <name type="common">Apricot</name>
    <name type="synonym">Armeniaca vulgaris</name>
    <dbReference type="NCBI Taxonomy" id="36596"/>
    <lineage>
        <taxon>Eukaryota</taxon>
        <taxon>Viridiplantae</taxon>
        <taxon>Streptophyta</taxon>
        <taxon>Embryophyta</taxon>
        <taxon>Tracheophyta</taxon>
        <taxon>Spermatophyta</taxon>
        <taxon>Magnoliopsida</taxon>
        <taxon>eudicotyledons</taxon>
        <taxon>Gunneridae</taxon>
        <taxon>Pentapetalae</taxon>
        <taxon>rosids</taxon>
        <taxon>fabids</taxon>
        <taxon>Rosales</taxon>
        <taxon>Rosaceae</taxon>
        <taxon>Amygdaloideae</taxon>
        <taxon>Amygdaleae</taxon>
        <taxon>Prunus</taxon>
    </lineage>
</organism>
<evidence type="ECO:0000256" key="9">
    <source>
        <dbReference type="ARBA" id="ARBA00022833"/>
    </source>
</evidence>
<evidence type="ECO:0000256" key="4">
    <source>
        <dbReference type="ARBA" id="ARBA00022679"/>
    </source>
</evidence>
<evidence type="ECO:0000259" key="13">
    <source>
        <dbReference type="Pfam" id="PF12483"/>
    </source>
</evidence>
<feature type="domain" description="E3 Ubiquitin ligase MUL1-like" evidence="13">
    <location>
        <begin position="145"/>
        <end position="219"/>
    </location>
</feature>
<keyword evidence="12" id="KW-0732">Signal</keyword>
<dbReference type="Proteomes" id="UP000507222">
    <property type="component" value="Unassembled WGS sequence"/>
</dbReference>
<evidence type="ECO:0000256" key="3">
    <source>
        <dbReference type="ARBA" id="ARBA00012483"/>
    </source>
</evidence>
<comment type="subcellular location">
    <subcellularLocation>
        <location evidence="2">Membrane</location>
        <topology evidence="2">Multi-pass membrane protein</topology>
    </subcellularLocation>
</comment>
<dbReference type="InterPro" id="IPR044231">
    <property type="entry name" value="SP1/SPL1"/>
</dbReference>
<dbReference type="GO" id="GO:0008270">
    <property type="term" value="F:zinc ion binding"/>
    <property type="evidence" value="ECO:0007669"/>
    <property type="project" value="UniProtKB-KW"/>
</dbReference>
<reference evidence="14 16" key="2">
    <citation type="submission" date="2020-05" db="EMBL/GenBank/DDBJ databases">
        <authorList>
            <person name="Campoy J."/>
            <person name="Schneeberger K."/>
            <person name="Spophaly S."/>
        </authorList>
    </citation>
    <scope>NUCLEOTIDE SEQUENCE [LARGE SCALE GENOMIC DNA]</scope>
    <source>
        <strain evidence="14">PruArmRojPasFocal</strain>
    </source>
</reference>
<keyword evidence="11" id="KW-0472">Membrane</keyword>
<dbReference type="GO" id="GO:0016020">
    <property type="term" value="C:membrane"/>
    <property type="evidence" value="ECO:0007669"/>
    <property type="project" value="UniProtKB-SubCell"/>
</dbReference>
<keyword evidence="7" id="KW-0863">Zinc-finger</keyword>
<protein>
    <recommendedName>
        <fullName evidence="3">RING-type E3 ubiquitin transferase</fullName>
        <ecNumber evidence="3">2.3.2.27</ecNumber>
    </recommendedName>
</protein>
<dbReference type="PANTHER" id="PTHR47568:SF2">
    <property type="entry name" value="E3 UBIQUITIN-PROTEIN LIGASE SP1-RELATED"/>
    <property type="match status" value="1"/>
</dbReference>
<evidence type="ECO:0000256" key="8">
    <source>
        <dbReference type="ARBA" id="ARBA00022786"/>
    </source>
</evidence>
<evidence type="ECO:0000256" key="12">
    <source>
        <dbReference type="SAM" id="SignalP"/>
    </source>
</evidence>
<dbReference type="InterPro" id="IPR022170">
    <property type="entry name" value="MUL1-like"/>
</dbReference>